<comment type="caution">
    <text evidence="12">The sequence shown here is derived from an EMBL/GenBank/DDBJ whole genome shotgun (WGS) entry which is preliminary data.</text>
</comment>
<dbReference type="GO" id="GO:0008677">
    <property type="term" value="F:2-dehydropantoate 2-reductase activity"/>
    <property type="evidence" value="ECO:0007669"/>
    <property type="project" value="UniProtKB-EC"/>
</dbReference>
<evidence type="ECO:0000256" key="7">
    <source>
        <dbReference type="ARBA" id="ARBA00032024"/>
    </source>
</evidence>
<keyword evidence="12" id="KW-0547">Nucleotide-binding</keyword>
<keyword evidence="13" id="KW-1185">Reference proteome</keyword>
<dbReference type="GO" id="GO:0005524">
    <property type="term" value="F:ATP binding"/>
    <property type="evidence" value="ECO:0007669"/>
    <property type="project" value="UniProtKB-KW"/>
</dbReference>
<dbReference type="InterPro" id="IPR008927">
    <property type="entry name" value="6-PGluconate_DH-like_C_sf"/>
</dbReference>
<evidence type="ECO:0000256" key="4">
    <source>
        <dbReference type="ARBA" id="ARBA00019465"/>
    </source>
</evidence>
<dbReference type="InterPro" id="IPR036291">
    <property type="entry name" value="NAD(P)-bd_dom_sf"/>
</dbReference>
<protein>
    <recommendedName>
        <fullName evidence="4 9">2-dehydropantoate 2-reductase</fullName>
        <ecNumber evidence="3 9">1.1.1.169</ecNumber>
    </recommendedName>
    <alternativeName>
        <fullName evidence="7 9">Ketopantoate reductase</fullName>
    </alternativeName>
</protein>
<dbReference type="Pfam" id="PF08546">
    <property type="entry name" value="ApbA_C"/>
    <property type="match status" value="1"/>
</dbReference>
<dbReference type="EMBL" id="JAZDQT010000001">
    <property type="protein sequence ID" value="MEE1943538.1"/>
    <property type="molecule type" value="Genomic_DNA"/>
</dbReference>
<dbReference type="PANTHER" id="PTHR21708:SF26">
    <property type="entry name" value="2-DEHYDROPANTOATE 2-REDUCTASE"/>
    <property type="match status" value="1"/>
</dbReference>
<dbReference type="RefSeq" id="WP_330105949.1">
    <property type="nucleotide sequence ID" value="NZ_JAZDQT010000001.1"/>
</dbReference>
<dbReference type="Gene3D" id="3.40.50.720">
    <property type="entry name" value="NAD(P)-binding Rossmann-like Domain"/>
    <property type="match status" value="1"/>
</dbReference>
<sequence>MTDQTKIVIAGIGGVGGYFGGLLAKKYANSAIQVSFIARGQHLEQIRERGLTVIKGEESFIAQPYLATDKANEIGLADYVLICTKNYDLDTIIAQLKPCIGPQTLILPLLNGIEGAEKIRTLLPQTTVASGCVYIVSAIKEPGVVENIGHQQKLFFGIEQVTDERLTKLEHLLQEAGIEATLTTTISKIIWQKFIFLSSLATATSYFDQPVGQLLQTNRETLAQLITEVTTLAKAKGIAVDAAIMDKSMAHYESLPDTATSSMHRDFMANKQTELESLTGYVVKQGQLLGLDLPTFEKAFAGLSSK</sequence>
<keyword evidence="6 9" id="KW-0560">Oxidoreductase</keyword>
<dbReference type="InterPro" id="IPR013332">
    <property type="entry name" value="KPR_N"/>
</dbReference>
<proteinExistence type="inferred from homology"/>
<keyword evidence="12" id="KW-0067">ATP-binding</keyword>
<dbReference type="PANTHER" id="PTHR21708">
    <property type="entry name" value="PROBABLE 2-DEHYDROPANTOATE 2-REDUCTASE"/>
    <property type="match status" value="1"/>
</dbReference>
<keyword evidence="5 9" id="KW-0521">NADP</keyword>
<dbReference type="InterPro" id="IPR003710">
    <property type="entry name" value="ApbA"/>
</dbReference>
<dbReference type="SUPFAM" id="SSF51735">
    <property type="entry name" value="NAD(P)-binding Rossmann-fold domains"/>
    <property type="match status" value="1"/>
</dbReference>
<evidence type="ECO:0000256" key="6">
    <source>
        <dbReference type="ARBA" id="ARBA00023002"/>
    </source>
</evidence>
<feature type="domain" description="Ketopantoate reductase N-terminal" evidence="10">
    <location>
        <begin position="7"/>
        <end position="157"/>
    </location>
</feature>
<name>A0ABU7I267_9SPHI</name>
<reference evidence="12 13" key="1">
    <citation type="submission" date="2024-01" db="EMBL/GenBank/DDBJ databases">
        <title>Pedobacter sp. nov., isolated from fresh soil.</title>
        <authorList>
            <person name="Le N.T.T."/>
        </authorList>
    </citation>
    <scope>NUCLEOTIDE SEQUENCE [LARGE SCALE GENOMIC DNA]</scope>
    <source>
        <strain evidence="12 13">KR3-3</strain>
    </source>
</reference>
<feature type="domain" description="Ketopantoate reductase C-terminal" evidence="11">
    <location>
        <begin position="186"/>
        <end position="299"/>
    </location>
</feature>
<dbReference type="EC" id="1.1.1.169" evidence="3 9"/>
<dbReference type="InterPro" id="IPR013752">
    <property type="entry name" value="KPA_reductase"/>
</dbReference>
<evidence type="ECO:0000256" key="3">
    <source>
        <dbReference type="ARBA" id="ARBA00013014"/>
    </source>
</evidence>
<evidence type="ECO:0000259" key="11">
    <source>
        <dbReference type="Pfam" id="PF08546"/>
    </source>
</evidence>
<dbReference type="InterPro" id="IPR013328">
    <property type="entry name" value="6PGD_dom2"/>
</dbReference>
<dbReference type="NCBIfam" id="TIGR00745">
    <property type="entry name" value="apbA_panE"/>
    <property type="match status" value="1"/>
</dbReference>
<organism evidence="12 13">
    <name type="scientific">Pedobacter albus</name>
    <dbReference type="NCBI Taxonomy" id="3113905"/>
    <lineage>
        <taxon>Bacteria</taxon>
        <taxon>Pseudomonadati</taxon>
        <taxon>Bacteroidota</taxon>
        <taxon>Sphingobacteriia</taxon>
        <taxon>Sphingobacteriales</taxon>
        <taxon>Sphingobacteriaceae</taxon>
        <taxon>Pedobacter</taxon>
    </lineage>
</organism>
<comment type="similarity">
    <text evidence="2 9">Belongs to the ketopantoate reductase family.</text>
</comment>
<evidence type="ECO:0000256" key="2">
    <source>
        <dbReference type="ARBA" id="ARBA00007870"/>
    </source>
</evidence>
<dbReference type="SUPFAM" id="SSF48179">
    <property type="entry name" value="6-phosphogluconate dehydrogenase C-terminal domain-like"/>
    <property type="match status" value="1"/>
</dbReference>
<evidence type="ECO:0000313" key="13">
    <source>
        <dbReference type="Proteomes" id="UP001336835"/>
    </source>
</evidence>
<evidence type="ECO:0000256" key="9">
    <source>
        <dbReference type="RuleBase" id="RU362068"/>
    </source>
</evidence>
<evidence type="ECO:0000259" key="10">
    <source>
        <dbReference type="Pfam" id="PF02558"/>
    </source>
</evidence>
<evidence type="ECO:0000256" key="8">
    <source>
        <dbReference type="ARBA" id="ARBA00048793"/>
    </source>
</evidence>
<comment type="catalytic activity">
    <reaction evidence="8 9">
        <text>(R)-pantoate + NADP(+) = 2-dehydropantoate + NADPH + H(+)</text>
        <dbReference type="Rhea" id="RHEA:16233"/>
        <dbReference type="ChEBI" id="CHEBI:11561"/>
        <dbReference type="ChEBI" id="CHEBI:15378"/>
        <dbReference type="ChEBI" id="CHEBI:15980"/>
        <dbReference type="ChEBI" id="CHEBI:57783"/>
        <dbReference type="ChEBI" id="CHEBI:58349"/>
        <dbReference type="EC" id="1.1.1.169"/>
    </reaction>
</comment>
<dbReference type="Proteomes" id="UP001336835">
    <property type="component" value="Unassembled WGS sequence"/>
</dbReference>
<dbReference type="Pfam" id="PF02558">
    <property type="entry name" value="ApbA"/>
    <property type="match status" value="1"/>
</dbReference>
<gene>
    <name evidence="12" type="ORF">VRU48_00365</name>
</gene>
<comment type="function">
    <text evidence="9">Catalyzes the NADPH-dependent reduction of ketopantoate into pantoic acid.</text>
</comment>
<accession>A0ABU7I267</accession>
<comment type="pathway">
    <text evidence="1 9">Cofactor biosynthesis; (R)-pantothenate biosynthesis; (R)-pantoate from 3-methyl-2-oxobutanoate: step 2/2.</text>
</comment>
<evidence type="ECO:0000313" key="12">
    <source>
        <dbReference type="EMBL" id="MEE1943538.1"/>
    </source>
</evidence>
<dbReference type="InterPro" id="IPR051402">
    <property type="entry name" value="KPR-Related"/>
</dbReference>
<evidence type="ECO:0000256" key="5">
    <source>
        <dbReference type="ARBA" id="ARBA00022857"/>
    </source>
</evidence>
<keyword evidence="9" id="KW-0566">Pantothenate biosynthesis</keyword>
<evidence type="ECO:0000256" key="1">
    <source>
        <dbReference type="ARBA" id="ARBA00004994"/>
    </source>
</evidence>
<dbReference type="Gene3D" id="1.10.1040.10">
    <property type="entry name" value="N-(1-d-carboxylethyl)-l-norvaline Dehydrogenase, domain 2"/>
    <property type="match status" value="1"/>
</dbReference>